<dbReference type="KEGG" id="tsv:DSM104635_01351"/>
<dbReference type="PROSITE" id="PS51186">
    <property type="entry name" value="GNAT"/>
    <property type="match status" value="1"/>
</dbReference>
<keyword evidence="6" id="KW-1185">Reference proteome</keyword>
<dbReference type="InterPro" id="IPR000182">
    <property type="entry name" value="GNAT_dom"/>
</dbReference>
<dbReference type="InterPro" id="IPR051531">
    <property type="entry name" value="N-acetyltransferase"/>
</dbReference>
<dbReference type="AlphaFoldDB" id="A0A6I6MS82"/>
<organism evidence="5 6">
    <name type="scientific">Terricaulis silvestris</name>
    <dbReference type="NCBI Taxonomy" id="2686094"/>
    <lineage>
        <taxon>Bacteria</taxon>
        <taxon>Pseudomonadati</taxon>
        <taxon>Pseudomonadota</taxon>
        <taxon>Alphaproteobacteria</taxon>
        <taxon>Caulobacterales</taxon>
        <taxon>Caulobacteraceae</taxon>
        <taxon>Terricaulis</taxon>
    </lineage>
</organism>
<sequence length="203" mass="23095">MARSPRLRQTPDVMALMRKDNEGSRRIDGEGIYLRSPELRDYQEWADVREASRAHLIPWEPTWAQDETSRGSYRYKLRRYAEDARDDKAYALFVFREDDDALVGGVTLSNIRRGVAQMASLGYWAGAAFTGQGYITAAVRASVRYAFEDLDLHRVEAACQPDNMPSRRVLEKAGFTQEGSARAYLKINGKWRDHLLFGIVNGA</sequence>
<dbReference type="PANTHER" id="PTHR43792:SF8">
    <property type="entry name" value="[RIBOSOMAL PROTEIN US5]-ALANINE N-ACETYLTRANSFERASE"/>
    <property type="match status" value="1"/>
</dbReference>
<feature type="domain" description="N-acetyltransferase" evidence="4">
    <location>
        <begin position="46"/>
        <end position="193"/>
    </location>
</feature>
<dbReference type="Proteomes" id="UP000431269">
    <property type="component" value="Chromosome"/>
</dbReference>
<dbReference type="EMBL" id="CP047045">
    <property type="protein sequence ID" value="QGZ94532.1"/>
    <property type="molecule type" value="Genomic_DNA"/>
</dbReference>
<dbReference type="GO" id="GO:0008999">
    <property type="term" value="F:protein-N-terminal-alanine acetyltransferase activity"/>
    <property type="evidence" value="ECO:0007669"/>
    <property type="project" value="TreeGrafter"/>
</dbReference>
<protein>
    <submittedName>
        <fullName evidence="5">Ribosomal N-acetyltransferase YdaF</fullName>
        <ecNumber evidence="5">2.3.1.-</ecNumber>
    </submittedName>
</protein>
<dbReference type="SUPFAM" id="SSF55729">
    <property type="entry name" value="Acyl-CoA N-acyltransferases (Nat)"/>
    <property type="match status" value="1"/>
</dbReference>
<dbReference type="GO" id="GO:0005737">
    <property type="term" value="C:cytoplasm"/>
    <property type="evidence" value="ECO:0007669"/>
    <property type="project" value="TreeGrafter"/>
</dbReference>
<dbReference type="Gene3D" id="3.40.630.30">
    <property type="match status" value="1"/>
</dbReference>
<gene>
    <name evidence="5" type="primary">ydaF</name>
    <name evidence="5" type="ORF">DSM104635_01351</name>
</gene>
<evidence type="ECO:0000256" key="2">
    <source>
        <dbReference type="ARBA" id="ARBA00023315"/>
    </source>
</evidence>
<dbReference type="EC" id="2.3.1.-" evidence="5"/>
<comment type="similarity">
    <text evidence="3">Belongs to the acetyltransferase family. RimJ subfamily.</text>
</comment>
<evidence type="ECO:0000313" key="6">
    <source>
        <dbReference type="Proteomes" id="UP000431269"/>
    </source>
</evidence>
<dbReference type="Pfam" id="PF13302">
    <property type="entry name" value="Acetyltransf_3"/>
    <property type="match status" value="1"/>
</dbReference>
<keyword evidence="1 5" id="KW-0808">Transferase</keyword>
<dbReference type="InterPro" id="IPR016181">
    <property type="entry name" value="Acyl_CoA_acyltransferase"/>
</dbReference>
<evidence type="ECO:0000256" key="1">
    <source>
        <dbReference type="ARBA" id="ARBA00022679"/>
    </source>
</evidence>
<evidence type="ECO:0000256" key="3">
    <source>
        <dbReference type="ARBA" id="ARBA00038502"/>
    </source>
</evidence>
<name>A0A6I6MS82_9CAUL</name>
<proteinExistence type="inferred from homology"/>
<reference evidence="6" key="1">
    <citation type="submission" date="2019-12" db="EMBL/GenBank/DDBJ databases">
        <title>Complete genome of Terracaulis silvestris 0127_4.</title>
        <authorList>
            <person name="Vieira S."/>
            <person name="Riedel T."/>
            <person name="Sproer C."/>
            <person name="Pascual J."/>
            <person name="Boedeker C."/>
            <person name="Overmann J."/>
        </authorList>
    </citation>
    <scope>NUCLEOTIDE SEQUENCE [LARGE SCALE GENOMIC DNA]</scope>
    <source>
        <strain evidence="6">0127_4</strain>
    </source>
</reference>
<dbReference type="PANTHER" id="PTHR43792">
    <property type="entry name" value="GNAT FAMILY, PUTATIVE (AFU_ORTHOLOGUE AFUA_3G00765)-RELATED-RELATED"/>
    <property type="match status" value="1"/>
</dbReference>
<evidence type="ECO:0000259" key="4">
    <source>
        <dbReference type="PROSITE" id="PS51186"/>
    </source>
</evidence>
<keyword evidence="2 5" id="KW-0012">Acyltransferase</keyword>
<accession>A0A6I6MS82</accession>
<evidence type="ECO:0000313" key="5">
    <source>
        <dbReference type="EMBL" id="QGZ94532.1"/>
    </source>
</evidence>